<comment type="caution">
    <text evidence="1">The sequence shown here is derived from an EMBL/GenBank/DDBJ whole genome shotgun (WGS) entry which is preliminary data.</text>
</comment>
<evidence type="ECO:0000313" key="2">
    <source>
        <dbReference type="Proteomes" id="UP000788419"/>
    </source>
</evidence>
<organism evidence="1 2">
    <name type="scientific">Pseudoxanthomonas daejeonensis</name>
    <dbReference type="NCBI Taxonomy" id="266062"/>
    <lineage>
        <taxon>Bacteria</taxon>
        <taxon>Pseudomonadati</taxon>
        <taxon>Pseudomonadota</taxon>
        <taxon>Gammaproteobacteria</taxon>
        <taxon>Lysobacterales</taxon>
        <taxon>Lysobacteraceae</taxon>
        <taxon>Pseudoxanthomonas</taxon>
    </lineage>
</organism>
<name>A0ABQ6Z7Q0_9GAMM</name>
<accession>A0ABQ6Z7Q0</accession>
<evidence type="ECO:0000313" key="1">
    <source>
        <dbReference type="EMBL" id="KAF1695022.1"/>
    </source>
</evidence>
<gene>
    <name evidence="1" type="ORF">CSC65_07330</name>
</gene>
<sequence>MPFDVQKAWHCARVVEQRRTRMDNNEAFLKVRLGSARIEFKGDAALLKGGVLDLAKGLDRLQIPRVAESASALALELDAARALQDEARQALDSLSGMGEMESLRLQMAMDRISKMMSTLSNILKASSETANAIVRNIR</sequence>
<dbReference type="EMBL" id="PDWN01000006">
    <property type="protein sequence ID" value="KAF1695022.1"/>
    <property type="molecule type" value="Genomic_DNA"/>
</dbReference>
<reference evidence="1 2" key="1">
    <citation type="submission" date="2017-10" db="EMBL/GenBank/DDBJ databases">
        <title>Whole genome sequencing of members of genus Pseudoxanthomonas.</title>
        <authorList>
            <person name="Kumar S."/>
            <person name="Bansal K."/>
            <person name="Kaur A."/>
            <person name="Patil P."/>
            <person name="Sharma S."/>
            <person name="Patil P.B."/>
        </authorList>
    </citation>
    <scope>NUCLEOTIDE SEQUENCE [LARGE SCALE GENOMIC DNA]</scope>
    <source>
        <strain evidence="1 2">DSM 17801</strain>
    </source>
</reference>
<dbReference type="Proteomes" id="UP000788419">
    <property type="component" value="Unassembled WGS sequence"/>
</dbReference>
<proteinExistence type="predicted"/>
<keyword evidence="2" id="KW-1185">Reference proteome</keyword>
<protein>
    <submittedName>
        <fullName evidence="1">Uncharacterized protein</fullName>
    </submittedName>
</protein>